<evidence type="ECO:0000259" key="3">
    <source>
        <dbReference type="Pfam" id="PF18915"/>
    </source>
</evidence>
<accession>A0ABU2BTV7</accession>
<feature type="transmembrane region" description="Helical" evidence="2">
    <location>
        <begin position="87"/>
        <end position="107"/>
    </location>
</feature>
<keyword evidence="2" id="KW-0472">Membrane</keyword>
<feature type="compositionally biased region" description="Basic and acidic residues" evidence="1">
    <location>
        <begin position="357"/>
        <end position="367"/>
    </location>
</feature>
<organism evidence="4 5">
    <name type="scientific">Nocardioides marmoribigeumensis</name>
    <dbReference type="NCBI Taxonomy" id="433649"/>
    <lineage>
        <taxon>Bacteria</taxon>
        <taxon>Bacillati</taxon>
        <taxon>Actinomycetota</taxon>
        <taxon>Actinomycetes</taxon>
        <taxon>Propionibacteriales</taxon>
        <taxon>Nocardioidaceae</taxon>
        <taxon>Nocardioides</taxon>
    </lineage>
</organism>
<dbReference type="Pfam" id="PF18915">
    <property type="entry name" value="DUF5667"/>
    <property type="match status" value="1"/>
</dbReference>
<feature type="domain" description="DUF5667" evidence="3">
    <location>
        <begin position="110"/>
        <end position="189"/>
    </location>
</feature>
<feature type="region of interest" description="Disordered" evidence="1">
    <location>
        <begin position="267"/>
        <end position="380"/>
    </location>
</feature>
<feature type="compositionally biased region" description="Gly residues" evidence="1">
    <location>
        <begin position="300"/>
        <end position="316"/>
    </location>
</feature>
<evidence type="ECO:0000256" key="2">
    <source>
        <dbReference type="SAM" id="Phobius"/>
    </source>
</evidence>
<feature type="compositionally biased region" description="Polar residues" evidence="1">
    <location>
        <begin position="370"/>
        <end position="380"/>
    </location>
</feature>
<gene>
    <name evidence="4" type="ORF">J2S63_001274</name>
</gene>
<reference evidence="4 5" key="1">
    <citation type="submission" date="2023-07" db="EMBL/GenBank/DDBJ databases">
        <title>Sequencing the genomes of 1000 actinobacteria strains.</title>
        <authorList>
            <person name="Klenk H.-P."/>
        </authorList>
    </citation>
    <scope>NUCLEOTIDE SEQUENCE [LARGE SCALE GENOMIC DNA]</scope>
    <source>
        <strain evidence="4 5">DSM 19426</strain>
    </source>
</reference>
<proteinExistence type="predicted"/>
<evidence type="ECO:0000313" key="4">
    <source>
        <dbReference type="EMBL" id="MDR7361721.1"/>
    </source>
</evidence>
<keyword evidence="2" id="KW-0812">Transmembrane</keyword>
<dbReference type="Proteomes" id="UP001183648">
    <property type="component" value="Unassembled WGS sequence"/>
</dbReference>
<comment type="caution">
    <text evidence="4">The sequence shown here is derived from an EMBL/GenBank/DDBJ whole genome shotgun (WGS) entry which is preliminary data.</text>
</comment>
<protein>
    <recommendedName>
        <fullName evidence="3">DUF5667 domain-containing protein</fullName>
    </recommendedName>
</protein>
<keyword evidence="5" id="KW-1185">Reference proteome</keyword>
<keyword evidence="2" id="KW-1133">Transmembrane helix</keyword>
<dbReference type="EMBL" id="JAVDYG010000001">
    <property type="protein sequence ID" value="MDR7361721.1"/>
    <property type="molecule type" value="Genomic_DNA"/>
</dbReference>
<sequence length="380" mass="38968">MTSLIGARRRAEEFDAALRSPATDTAAELQPLLSVVAALRSHEAPAPRADFAASLREQLMAEAAEVLAPSTPLALPPRRRGARERRLTIAASAFVLIGGTAGMAAAAQSSAPGDALYPLKRGLENVDRTLQRDDAAKGHAFLSQADARLDEAAVLAGRDATTQEIGTSLRSFSTQATAGSDLLLGSFQEKQDPALVRDVRSFTADSLDALAALGAVAPADLSDEIAQVGFVLQGIDAAAAQACGSCSDLPALQVPEDMQLTAEVQRATKQVQIRKPDNSHPAPAVRLPLSEPSTGTSTDGSGGATGGDQTTAGGGLPTSPLDSQKEDVGTALPKDPQDLLGAVDDATGGLVGSVGDKVGETTDKLLPKTDPSTSPDDLLK</sequence>
<evidence type="ECO:0000256" key="1">
    <source>
        <dbReference type="SAM" id="MobiDB-lite"/>
    </source>
</evidence>
<name>A0ABU2BTV7_9ACTN</name>
<dbReference type="RefSeq" id="WP_310300100.1">
    <property type="nucleotide sequence ID" value="NZ_BAAAPS010000001.1"/>
</dbReference>
<evidence type="ECO:0000313" key="5">
    <source>
        <dbReference type="Proteomes" id="UP001183648"/>
    </source>
</evidence>
<dbReference type="InterPro" id="IPR043725">
    <property type="entry name" value="DUF5667"/>
</dbReference>